<reference evidence="3 4" key="1">
    <citation type="journal article" date="2011" name="Genome Res.">
        <title>Chromosome and gene copy number variation allow major structural change between species and strains of Leishmania.</title>
        <authorList>
            <person name="Rogers M.B."/>
            <person name="Hilley J.D."/>
            <person name="Dickens N.J."/>
            <person name="Wilkes J."/>
            <person name="Bates P.A."/>
            <person name="Depledge D.P."/>
            <person name="Harris D."/>
            <person name="Her Y."/>
            <person name="Herzyk P."/>
            <person name="Imamura H."/>
            <person name="Otto T.D."/>
            <person name="Sanders M."/>
            <person name="Seeger K."/>
            <person name="Dujardin J.C."/>
            <person name="Berriman M."/>
            <person name="Smith D.F."/>
            <person name="Hertz-Fowler C."/>
            <person name="Mottram J.C."/>
        </authorList>
    </citation>
    <scope>NUCLEOTIDE SEQUENCE [LARGE SCALE GENOMIC DNA]</scope>
    <source>
        <strain evidence="3 4">MHOM/GT/2001/U1103</strain>
    </source>
</reference>
<name>E9ASF4_LEIMU</name>
<dbReference type="Gene3D" id="3.30.800.10">
    <property type="entry name" value="Phosphatidylinositol Phosphate Kinase II Beta"/>
    <property type="match status" value="1"/>
</dbReference>
<dbReference type="SMART" id="SM00330">
    <property type="entry name" value="PIPKc"/>
    <property type="match status" value="1"/>
</dbReference>
<dbReference type="Proteomes" id="UP000007259">
    <property type="component" value="Chromosome 20"/>
</dbReference>
<protein>
    <submittedName>
        <fullName evidence="3">Phosphatidylinositol-4-phosphate 5-kinase-like protein</fullName>
    </submittedName>
</protein>
<dbReference type="OrthoDB" id="20783at2759"/>
<dbReference type="GO" id="GO:0046854">
    <property type="term" value="P:phosphatidylinositol phosphate biosynthetic process"/>
    <property type="evidence" value="ECO:0007669"/>
    <property type="project" value="TreeGrafter"/>
</dbReference>
<dbReference type="GO" id="GO:0005886">
    <property type="term" value="C:plasma membrane"/>
    <property type="evidence" value="ECO:0007669"/>
    <property type="project" value="TreeGrafter"/>
</dbReference>
<organism evidence="3 4">
    <name type="scientific">Leishmania mexicana (strain MHOM/GT/2001/U1103)</name>
    <dbReference type="NCBI Taxonomy" id="929439"/>
    <lineage>
        <taxon>Eukaryota</taxon>
        <taxon>Discoba</taxon>
        <taxon>Euglenozoa</taxon>
        <taxon>Kinetoplastea</taxon>
        <taxon>Metakinetoplastina</taxon>
        <taxon>Trypanosomatida</taxon>
        <taxon>Trypanosomatidae</taxon>
        <taxon>Leishmaniinae</taxon>
        <taxon>Leishmania</taxon>
    </lineage>
</organism>
<keyword evidence="1" id="KW-0067">ATP-binding</keyword>
<dbReference type="VEuPathDB" id="TriTrypDB:LmxM.36.0370"/>
<dbReference type="OMA" id="HEKWDIK"/>
<dbReference type="Pfam" id="PF01504">
    <property type="entry name" value="PIP5K"/>
    <property type="match status" value="1"/>
</dbReference>
<keyword evidence="1" id="KW-0418">Kinase</keyword>
<keyword evidence="1" id="KW-0808">Transferase</keyword>
<dbReference type="AlphaFoldDB" id="E9ASF4"/>
<dbReference type="GeneID" id="13448118"/>
<dbReference type="PANTHER" id="PTHR23086">
    <property type="entry name" value="PHOSPHATIDYLINOSITOL-4-PHOSPHATE 5-KINASE"/>
    <property type="match status" value="1"/>
</dbReference>
<dbReference type="SUPFAM" id="SSF56104">
    <property type="entry name" value="SAICAR synthase-like"/>
    <property type="match status" value="1"/>
</dbReference>
<dbReference type="KEGG" id="lmi:LMXM_36_0370"/>
<dbReference type="InterPro" id="IPR002498">
    <property type="entry name" value="PInositol-4-P-4/5-kinase_core"/>
</dbReference>
<keyword evidence="4" id="KW-1185">Reference proteome</keyword>
<evidence type="ECO:0000313" key="3">
    <source>
        <dbReference type="EMBL" id="CBZ25877.1"/>
    </source>
</evidence>
<dbReference type="GO" id="GO:0005524">
    <property type="term" value="F:ATP binding"/>
    <property type="evidence" value="ECO:0007669"/>
    <property type="project" value="UniProtKB-UniRule"/>
</dbReference>
<dbReference type="GO" id="GO:0016308">
    <property type="term" value="F:1-phosphatidylinositol-4-phosphate 5-kinase activity"/>
    <property type="evidence" value="ECO:0007669"/>
    <property type="project" value="TreeGrafter"/>
</dbReference>
<evidence type="ECO:0000256" key="1">
    <source>
        <dbReference type="PROSITE-ProRule" id="PRU00781"/>
    </source>
</evidence>
<accession>E9ASF4</accession>
<evidence type="ECO:0000259" key="2">
    <source>
        <dbReference type="PROSITE" id="PS51455"/>
    </source>
</evidence>
<sequence>MGQVGGTATSGRGLTALQVAVALKVTAAAWLKKAEAPTSSSQAMHSTHCSPDEQFKAIKPEDCSTLQQLTVLSTDHKGKQVKVRVTEYAPNVFSFLRHLKGVTESQFADEWSLPENRLKMEMGEGRSQALFLKSRTMLFMCKTISAEEVHALLRVLRAYTLHIIAHPSSLLMRFYRLLKVSVRSEVGYILCFNNVFDVAAVLHEKWDIKGRVPKNRKHPHYSHLIRSGYEPDPHVTKTRKNRHVIANPAIDAPQQHPDREGAVVVRGNEDAQRLPTLHDKDLTRRFWLPRTIRKRLVEELLHDYDFLKNAGMMDYSLLIGVAYQDDKTQPADKRYGIESTNMTSSSGVAPASTSAEVRPASLAQDNHPSGEMTTLTTFPEFANGVHSFDDQEVYYIGIIDVLTTYTLKKRSANFFKSLLWEQKTLSTIPPDRYARRITSFTGLIFPDVREEANGG</sequence>
<dbReference type="InterPro" id="IPR023610">
    <property type="entry name" value="PInositol-4/5-P-5/4-kinase"/>
</dbReference>
<dbReference type="PROSITE" id="PS51455">
    <property type="entry name" value="PIPK"/>
    <property type="match status" value="1"/>
</dbReference>
<dbReference type="InterPro" id="IPR027483">
    <property type="entry name" value="PInositol-4-P-4/5-kinase_C_sf"/>
</dbReference>
<dbReference type="PhylomeDB" id="E9ASF4"/>
<dbReference type="EMBL" id="FR799573">
    <property type="protein sequence ID" value="CBZ25877.1"/>
    <property type="molecule type" value="Genomic_DNA"/>
</dbReference>
<dbReference type="Gene3D" id="3.30.810.10">
    <property type="entry name" value="2-Layer Sandwich"/>
    <property type="match status" value="1"/>
</dbReference>
<dbReference type="InterPro" id="IPR027484">
    <property type="entry name" value="PInositol-4-P-5-kinase_N"/>
</dbReference>
<dbReference type="RefSeq" id="XP_003874379.1">
    <property type="nucleotide sequence ID" value="XM_003874330.1"/>
</dbReference>
<feature type="domain" description="PIPK" evidence="2">
    <location>
        <begin position="19"/>
        <end position="445"/>
    </location>
</feature>
<dbReference type="PANTHER" id="PTHR23086:SF144">
    <property type="entry name" value="5-KINASE, PUTATIVE-RELATED"/>
    <property type="match status" value="1"/>
</dbReference>
<keyword evidence="1" id="KW-0547">Nucleotide-binding</keyword>
<evidence type="ECO:0000313" key="4">
    <source>
        <dbReference type="Proteomes" id="UP000007259"/>
    </source>
</evidence>
<proteinExistence type="predicted"/>
<dbReference type="CDD" id="cd00139">
    <property type="entry name" value="PIPKc"/>
    <property type="match status" value="1"/>
</dbReference>
<gene>
    <name evidence="3" type="ORF">LMXM_36_0370</name>
</gene>